<evidence type="ECO:0000256" key="1">
    <source>
        <dbReference type="ARBA" id="ARBA00022598"/>
    </source>
</evidence>
<dbReference type="InterPro" id="IPR025110">
    <property type="entry name" value="AMP-bd_C"/>
</dbReference>
<proteinExistence type="predicted"/>
<dbReference type="EMBL" id="JAPFQL010000023">
    <property type="protein sequence ID" value="MDC5697032.1"/>
    <property type="molecule type" value="Genomic_DNA"/>
</dbReference>
<comment type="caution">
    <text evidence="4">The sequence shown here is derived from an EMBL/GenBank/DDBJ whole genome shotgun (WGS) entry which is preliminary data.</text>
</comment>
<dbReference type="PANTHER" id="PTHR43352:SF1">
    <property type="entry name" value="ANTHRANILATE--COA LIGASE"/>
    <property type="match status" value="1"/>
</dbReference>
<feature type="domain" description="AMP-binding enzyme C-terminal" evidence="3">
    <location>
        <begin position="429"/>
        <end position="507"/>
    </location>
</feature>
<dbReference type="Pfam" id="PF00501">
    <property type="entry name" value="AMP-binding"/>
    <property type="match status" value="1"/>
</dbReference>
<evidence type="ECO:0000259" key="3">
    <source>
        <dbReference type="Pfam" id="PF13193"/>
    </source>
</evidence>
<dbReference type="Gene3D" id="3.40.50.12780">
    <property type="entry name" value="N-terminal domain of ligase-like"/>
    <property type="match status" value="1"/>
</dbReference>
<dbReference type="InterPro" id="IPR042099">
    <property type="entry name" value="ANL_N_sf"/>
</dbReference>
<dbReference type="Pfam" id="PF13193">
    <property type="entry name" value="AMP-binding_C"/>
    <property type="match status" value="1"/>
</dbReference>
<dbReference type="SUPFAM" id="SSF56801">
    <property type="entry name" value="Acetyl-CoA synthetase-like"/>
    <property type="match status" value="1"/>
</dbReference>
<keyword evidence="1" id="KW-0436">Ligase</keyword>
<dbReference type="RefSeq" id="WP_272461605.1">
    <property type="nucleotide sequence ID" value="NZ_JAPFQL010000023.1"/>
</dbReference>
<dbReference type="PANTHER" id="PTHR43352">
    <property type="entry name" value="ACETYL-COA SYNTHETASE"/>
    <property type="match status" value="1"/>
</dbReference>
<name>A0ABT5GFJ1_9MICO</name>
<feature type="domain" description="AMP-dependent synthetase/ligase" evidence="2">
    <location>
        <begin position="24"/>
        <end position="379"/>
    </location>
</feature>
<keyword evidence="5" id="KW-1185">Reference proteome</keyword>
<dbReference type="PROSITE" id="PS00455">
    <property type="entry name" value="AMP_BINDING"/>
    <property type="match status" value="1"/>
</dbReference>
<dbReference type="Proteomes" id="UP001150259">
    <property type="component" value="Unassembled WGS sequence"/>
</dbReference>
<dbReference type="InterPro" id="IPR020845">
    <property type="entry name" value="AMP-binding_CS"/>
</dbReference>
<dbReference type="Gene3D" id="3.30.300.30">
    <property type="match status" value="1"/>
</dbReference>
<protein>
    <submittedName>
        <fullName evidence="4">Acyl-CoA synthetase</fullName>
    </submittedName>
</protein>
<dbReference type="InterPro" id="IPR000873">
    <property type="entry name" value="AMP-dep_synth/lig_dom"/>
</dbReference>
<reference evidence="4 5" key="1">
    <citation type="submission" date="2022-11" db="EMBL/GenBank/DDBJ databases">
        <title>Anaerobic phenanthrene biodegradation by a DNRA strain PheN6.</title>
        <authorList>
            <person name="Zhang Z."/>
        </authorList>
    </citation>
    <scope>NUCLEOTIDE SEQUENCE [LARGE SCALE GENOMIC DNA]</scope>
    <source>
        <strain evidence="4 5">PheN6</strain>
    </source>
</reference>
<organism evidence="4 5">
    <name type="scientific">Intrasporangium calvum</name>
    <dbReference type="NCBI Taxonomy" id="53358"/>
    <lineage>
        <taxon>Bacteria</taxon>
        <taxon>Bacillati</taxon>
        <taxon>Actinomycetota</taxon>
        <taxon>Actinomycetes</taxon>
        <taxon>Micrococcales</taxon>
        <taxon>Intrasporangiaceae</taxon>
        <taxon>Intrasporangium</taxon>
    </lineage>
</organism>
<gene>
    <name evidence="4" type="ORF">OO014_07150</name>
</gene>
<evidence type="ECO:0000259" key="2">
    <source>
        <dbReference type="Pfam" id="PF00501"/>
    </source>
</evidence>
<accession>A0ABT5GFJ1</accession>
<dbReference type="InterPro" id="IPR020459">
    <property type="entry name" value="AMP-binding"/>
</dbReference>
<evidence type="ECO:0000313" key="4">
    <source>
        <dbReference type="EMBL" id="MDC5697032.1"/>
    </source>
</evidence>
<evidence type="ECO:0000313" key="5">
    <source>
        <dbReference type="Proteomes" id="UP001150259"/>
    </source>
</evidence>
<dbReference type="InterPro" id="IPR045851">
    <property type="entry name" value="AMP-bd_C_sf"/>
</dbReference>
<sequence>MELEGYTGEPAPDRLNLTELTIGRSAASAPDRDALVVVHDADGPADRAERWSYAELDQAVRSVAAGLLGLGLEPGDRLLIRLGNTSDYALLHFGAMAAGIISLPTSPQLTAEEVQFLIDDAEARAVATSDALAVPLPPGVARVSPDDVARWRAEASPAAYGLTRADDPAFLVYTSGTTGRPKGVLHAHRSAWGRRPMHEAWLGLGPADVLLHAGAFNWTYTLGVGLTDPWSRQATALIHNGPRDPGVWARLIEAHRATIFAAVPGVYRQLLRSGALESHDLGSLRHGVTAGEALPPALLEEWRDRTGLELYEALGMSEVSTFISSGPTVPVRPGSPGRAQPGRCVAVLPTDGGAEPLAPGETGLLAVHRTDPGLMLGYWRRPAEEAQVVRGDWFVGGDLVDIAADGYVTFHGRADDVMNAMGYRVSPLEVEDCLIRHPSVAEVAVTEVEVREGVRIIAAFVVPVDADDPDGVDAAALLAHAAEHLAAYKRPREVVYVDCLPRTGNGKPRRRDLRHHLP</sequence>
<dbReference type="PRINTS" id="PR00154">
    <property type="entry name" value="AMPBINDING"/>
</dbReference>